<dbReference type="Proteomes" id="UP001297581">
    <property type="component" value="Unassembled WGS sequence"/>
</dbReference>
<feature type="transmembrane region" description="Helical" evidence="1">
    <location>
        <begin position="44"/>
        <end position="62"/>
    </location>
</feature>
<keyword evidence="3" id="KW-1185">Reference proteome</keyword>
<accession>A0AAJ1BKL8</accession>
<evidence type="ECO:0000313" key="2">
    <source>
        <dbReference type="EMBL" id="MCH4296445.1"/>
    </source>
</evidence>
<protein>
    <submittedName>
        <fullName evidence="2">Uncharacterized protein</fullName>
    </submittedName>
</protein>
<proteinExistence type="predicted"/>
<dbReference type="AlphaFoldDB" id="A0AAJ1BKL8"/>
<reference evidence="2 3" key="1">
    <citation type="submission" date="2022-02" db="EMBL/GenBank/DDBJ databases">
        <title>The genome sequence of Shewanella sp. 3B26.</title>
        <authorList>
            <person name="Du J."/>
        </authorList>
    </citation>
    <scope>NUCLEOTIDE SEQUENCE [LARGE SCALE GENOMIC DNA]</scope>
    <source>
        <strain evidence="2 3">3B26</strain>
    </source>
</reference>
<evidence type="ECO:0000313" key="3">
    <source>
        <dbReference type="Proteomes" id="UP001297581"/>
    </source>
</evidence>
<keyword evidence="1" id="KW-0812">Transmembrane</keyword>
<evidence type="ECO:0000256" key="1">
    <source>
        <dbReference type="SAM" id="Phobius"/>
    </source>
</evidence>
<feature type="transmembrane region" description="Helical" evidence="1">
    <location>
        <begin position="18"/>
        <end position="38"/>
    </location>
</feature>
<organism evidence="2 3">
    <name type="scientific">Shewanella zhuhaiensis</name>
    <dbReference type="NCBI Taxonomy" id="2919576"/>
    <lineage>
        <taxon>Bacteria</taxon>
        <taxon>Pseudomonadati</taxon>
        <taxon>Pseudomonadota</taxon>
        <taxon>Gammaproteobacteria</taxon>
        <taxon>Alteromonadales</taxon>
        <taxon>Shewanellaceae</taxon>
        <taxon>Shewanella</taxon>
    </lineage>
</organism>
<dbReference type="EMBL" id="JAKUDL010000010">
    <property type="protein sequence ID" value="MCH4296445.1"/>
    <property type="molecule type" value="Genomic_DNA"/>
</dbReference>
<name>A0AAJ1BKL8_9GAMM</name>
<sequence>MIDIMQSVAQRLYPIRNLWLLLGMLCLIGTVWILVAGGSEFDPYLMPTIAGFGWSFCLYGIAKQFNRVPEKIMPGDGIWQRCKKRLKRFVSWVWLLLALNCTLLLIYSSFRILGFAMAHH</sequence>
<gene>
    <name evidence="2" type="ORF">MJ923_19240</name>
</gene>
<feature type="transmembrane region" description="Helical" evidence="1">
    <location>
        <begin position="89"/>
        <end position="110"/>
    </location>
</feature>
<comment type="caution">
    <text evidence="2">The sequence shown here is derived from an EMBL/GenBank/DDBJ whole genome shotgun (WGS) entry which is preliminary data.</text>
</comment>
<keyword evidence="1" id="KW-1133">Transmembrane helix</keyword>
<keyword evidence="1" id="KW-0472">Membrane</keyword>